<reference evidence="2 3" key="1">
    <citation type="submission" date="2016-12" db="EMBL/GenBank/DDBJ databases">
        <title>The whole genome sequencing and assembly of Bacillus cohnii DSM 6307T strain.</title>
        <authorList>
            <person name="Lee Y.-J."/>
            <person name="Yi H."/>
            <person name="Bahn Y.-S."/>
            <person name="Kim J.F."/>
            <person name="Lee D.-W."/>
        </authorList>
    </citation>
    <scope>NUCLEOTIDE SEQUENCE [LARGE SCALE GENOMIC DNA]</scope>
    <source>
        <strain evidence="2 3">DSM 6307</strain>
    </source>
</reference>
<name>A0A223KUR9_9BACI</name>
<sequence>MKSMIRFVMINSKQESFDFKEYTTELMEKVEIELAAKDLEFYTNKDRMRKCTLVLKDKQYFVQFTFIMTHGTSQLKADISREVESKDDKELHDLKIKIKDLIIDEWEQCVWLEDRQSEELAEDLYKDVHSVENSLRRLINTILFYNLGGDWWEKYMPTHLTKKYNQRNDPYRDRAPSFKNIHTNLLSIDTGDLVTIISFKTYRVKGTNIFSKDDSFIFGFAEPENNIERRKDLHRFQYIMNNLMNDEKSIEGLQKGLTKILQEQMEVDKDFWEDYFAPWFSCNLREFQGKWENFSTDRNHVAHNKLIDNKLYQKFKKSMGDLLTLITEAEDKFSEHLEQEMNNFLEELEEMEESEYRQREADLRELMAEESGVEIRDEDDIIELLQEHINTAFEEIKQDIYYRSELEITYSEPLLKDNDENVFMIVHNAINNSITVDVEPFINAEAAGTSNVKFLVYYNGEYQESFEISYTNGEAEFNEEQGCFMPSILDELDVSALEELETLVHNLLEEKMPEIGEDMASFPCEECQGFAVNISKENEYTVGHCFICGHTNQVGECMKCEEPLDGTEDGFCESCQEFIDKQ</sequence>
<evidence type="ECO:0000256" key="1">
    <source>
        <dbReference type="SAM" id="Coils"/>
    </source>
</evidence>
<keyword evidence="1" id="KW-0175">Coiled coil</keyword>
<accession>A0A223KUR9</accession>
<organism evidence="2 3">
    <name type="scientific">Sutcliffiella cohnii</name>
    <dbReference type="NCBI Taxonomy" id="33932"/>
    <lineage>
        <taxon>Bacteria</taxon>
        <taxon>Bacillati</taxon>
        <taxon>Bacillota</taxon>
        <taxon>Bacilli</taxon>
        <taxon>Bacillales</taxon>
        <taxon>Bacillaceae</taxon>
        <taxon>Sutcliffiella</taxon>
    </lineage>
</organism>
<proteinExistence type="predicted"/>
<dbReference type="AlphaFoldDB" id="A0A223KUR9"/>
<protein>
    <recommendedName>
        <fullName evidence="4">Apea-like HEPN domain-containing protein</fullName>
    </recommendedName>
</protein>
<dbReference type="KEGG" id="bcoh:BC6307_19055"/>
<keyword evidence="3" id="KW-1185">Reference proteome</keyword>
<evidence type="ECO:0000313" key="2">
    <source>
        <dbReference type="EMBL" id="AST93210.1"/>
    </source>
</evidence>
<evidence type="ECO:0008006" key="4">
    <source>
        <dbReference type="Google" id="ProtNLM"/>
    </source>
</evidence>
<evidence type="ECO:0000313" key="3">
    <source>
        <dbReference type="Proteomes" id="UP000215224"/>
    </source>
</evidence>
<feature type="coiled-coil region" evidence="1">
    <location>
        <begin position="334"/>
        <end position="369"/>
    </location>
</feature>
<dbReference type="Proteomes" id="UP000215224">
    <property type="component" value="Chromosome"/>
</dbReference>
<dbReference type="EMBL" id="CP018866">
    <property type="protein sequence ID" value="AST93210.1"/>
    <property type="molecule type" value="Genomic_DNA"/>
</dbReference>
<gene>
    <name evidence="2" type="ORF">BC6307_19055</name>
</gene>